<dbReference type="SUPFAM" id="SSF50494">
    <property type="entry name" value="Trypsin-like serine proteases"/>
    <property type="match status" value="1"/>
</dbReference>
<dbReference type="InterPro" id="IPR051201">
    <property type="entry name" value="Chloro_Bact_Ser_Proteases"/>
</dbReference>
<evidence type="ECO:0000313" key="5">
    <source>
        <dbReference type="EMBL" id="MCT7966058.1"/>
    </source>
</evidence>
<evidence type="ECO:0000256" key="4">
    <source>
        <dbReference type="SAM" id="MobiDB-lite"/>
    </source>
</evidence>
<dbReference type="PRINTS" id="PR00834">
    <property type="entry name" value="PROTEASES2C"/>
</dbReference>
<dbReference type="GO" id="GO:0008233">
    <property type="term" value="F:peptidase activity"/>
    <property type="evidence" value="ECO:0007669"/>
    <property type="project" value="UniProtKB-KW"/>
</dbReference>
<dbReference type="PANTHER" id="PTHR43343:SF3">
    <property type="entry name" value="PROTEASE DO-LIKE 8, CHLOROPLASTIC"/>
    <property type="match status" value="1"/>
</dbReference>
<evidence type="ECO:0000256" key="1">
    <source>
        <dbReference type="ARBA" id="ARBA00010541"/>
    </source>
</evidence>
<name>A0ABT2MMV1_9CYAN</name>
<evidence type="ECO:0000313" key="6">
    <source>
        <dbReference type="Proteomes" id="UP001525890"/>
    </source>
</evidence>
<dbReference type="InterPro" id="IPR043504">
    <property type="entry name" value="Peptidase_S1_PA_chymotrypsin"/>
</dbReference>
<comment type="similarity">
    <text evidence="1">Belongs to the peptidase S1C family.</text>
</comment>
<dbReference type="InterPro" id="IPR009003">
    <property type="entry name" value="Peptidase_S1_PA"/>
</dbReference>
<keyword evidence="3" id="KW-0378">Hydrolase</keyword>
<dbReference type="Proteomes" id="UP001525890">
    <property type="component" value="Unassembled WGS sequence"/>
</dbReference>
<keyword evidence="2 5" id="KW-0645">Protease</keyword>
<dbReference type="PANTHER" id="PTHR43343">
    <property type="entry name" value="PEPTIDASE S12"/>
    <property type="match status" value="1"/>
</dbReference>
<dbReference type="Pfam" id="PF13365">
    <property type="entry name" value="Trypsin_2"/>
    <property type="match status" value="1"/>
</dbReference>
<accession>A0ABT2MMV1</accession>
<dbReference type="InterPro" id="IPR001940">
    <property type="entry name" value="Peptidase_S1C"/>
</dbReference>
<protein>
    <submittedName>
        <fullName evidence="5">Serine protease</fullName>
    </submittedName>
</protein>
<feature type="region of interest" description="Disordered" evidence="4">
    <location>
        <begin position="305"/>
        <end position="374"/>
    </location>
</feature>
<gene>
    <name evidence="5" type="ORF">NG799_06895</name>
</gene>
<evidence type="ECO:0000256" key="3">
    <source>
        <dbReference type="ARBA" id="ARBA00022801"/>
    </source>
</evidence>
<evidence type="ECO:0000256" key="2">
    <source>
        <dbReference type="ARBA" id="ARBA00022670"/>
    </source>
</evidence>
<keyword evidence="6" id="KW-1185">Reference proteome</keyword>
<organism evidence="5 6">
    <name type="scientific">Laspinema palackyanum D2a</name>
    <dbReference type="NCBI Taxonomy" id="2953684"/>
    <lineage>
        <taxon>Bacteria</taxon>
        <taxon>Bacillati</taxon>
        <taxon>Cyanobacteriota</taxon>
        <taxon>Cyanophyceae</taxon>
        <taxon>Oscillatoriophycideae</taxon>
        <taxon>Oscillatoriales</taxon>
        <taxon>Laspinemataceae</taxon>
        <taxon>Laspinema</taxon>
        <taxon>Laspinema palackyanum</taxon>
    </lineage>
</organism>
<dbReference type="RefSeq" id="WP_368005704.1">
    <property type="nucleotide sequence ID" value="NZ_JAMXFF010000007.1"/>
</dbReference>
<comment type="caution">
    <text evidence="5">The sequence shown here is derived from an EMBL/GenBank/DDBJ whole genome shotgun (WGS) entry which is preliminary data.</text>
</comment>
<dbReference type="EMBL" id="JAMXFF010000007">
    <property type="protein sequence ID" value="MCT7966058.1"/>
    <property type="molecule type" value="Genomic_DNA"/>
</dbReference>
<proteinExistence type="inferred from homology"/>
<dbReference type="Gene3D" id="2.40.10.10">
    <property type="entry name" value="Trypsin-like serine proteases"/>
    <property type="match status" value="2"/>
</dbReference>
<reference evidence="5 6" key="1">
    <citation type="journal article" date="2022" name="Front. Microbiol.">
        <title>High genomic differentiation and limited gene flow indicate recent cryptic speciation within the genus Laspinema (cyanobacteria).</title>
        <authorList>
            <person name="Stanojkovic A."/>
            <person name="Skoupy S."/>
            <person name="Skaloud P."/>
            <person name="Dvorak P."/>
        </authorList>
    </citation>
    <scope>NUCLEOTIDE SEQUENCE [LARGE SCALE GENOMIC DNA]</scope>
    <source>
        <strain evidence="5 6">D2a</strain>
    </source>
</reference>
<dbReference type="GO" id="GO:0006508">
    <property type="term" value="P:proteolysis"/>
    <property type="evidence" value="ECO:0007669"/>
    <property type="project" value="UniProtKB-KW"/>
</dbReference>
<sequence length="374" mass="40350">MNDWRLVTLSACIGSLFTLLPVPAFSEGTVRLDLTPSVLSESVSNRLSTEQLQQLAQSITVKIFSGDRNNGSGIVIQRQGQQYSVVTNEHVLTLGAPYRIQTPDGRFHEATVARGFHFNGQDLAVLQFSADANYTVASLANASSLNVGDDVFAAGFPFGANPDRRLGFVFTQGQITLLSDRAVNGGYQIGYTNDVQKGMSGGPVLNRQGQVVAINGMHAYPLWGDPYVFLDGTRPDSAIREIMTRSSLAIPIETFTQGAMGLSFPLETQTAKLNPFLPPLELDSSQESSGMGDLVPLDNFHEENLPAAPVTPGSRWSTEFGELVPLDNGESGNPGRSQMPFHESESFPSHPISPTLEQSDLAPIEGNSPPGRLW</sequence>